<evidence type="ECO:0000313" key="1">
    <source>
        <dbReference type="EMBL" id="KNZ41033.1"/>
    </source>
</evidence>
<proteinExistence type="predicted"/>
<dbReference type="STRING" id="52689.AKG39_14455"/>
<accession>A0A0L6TXQ1</accession>
<dbReference type="RefSeq" id="WP_050741114.1">
    <property type="nucleotide sequence ID" value="NZ_LGYO01000039.1"/>
</dbReference>
<dbReference type="EMBL" id="LGYO01000039">
    <property type="protein sequence ID" value="KNZ41033.1"/>
    <property type="molecule type" value="Genomic_DNA"/>
</dbReference>
<protein>
    <submittedName>
        <fullName evidence="1">Uncharacterized protein</fullName>
    </submittedName>
</protein>
<gene>
    <name evidence="1" type="ORF">AKG39_14455</name>
</gene>
<name>A0A0L6TXQ1_9FIRM</name>
<dbReference type="AlphaFoldDB" id="A0A0L6TXQ1"/>
<sequence length="181" mass="21028">MAENCWEYEDYEFDNRVINLMWTICGNYEAEMSRNEKTNLSKNAALYFGIIAGGRRKYVDWQLINQYVEWRSYTGFSREKLQTILLPAINAMAINLLSVERTGIADIQKEACLEIINLLKSPITDCLSDELDFSVFAILAGKIITERQDIRELAFELISVAKTKDIQYLIEKIDEVYIKIF</sequence>
<reference evidence="2" key="1">
    <citation type="submission" date="2015-07" db="EMBL/GenBank/DDBJ databases">
        <title>Draft genome sequence of Acetobacterium bakii DSM 8293, a potential psychrophilic chemical producer through syngas fermentation.</title>
        <authorList>
            <person name="Song Y."/>
            <person name="Hwang S."/>
            <person name="Cho B.-K."/>
        </authorList>
    </citation>
    <scope>NUCLEOTIDE SEQUENCE [LARGE SCALE GENOMIC DNA]</scope>
    <source>
        <strain evidence="2">DSM 8239</strain>
    </source>
</reference>
<organism evidence="1 2">
    <name type="scientific">Acetobacterium bakii</name>
    <dbReference type="NCBI Taxonomy" id="52689"/>
    <lineage>
        <taxon>Bacteria</taxon>
        <taxon>Bacillati</taxon>
        <taxon>Bacillota</taxon>
        <taxon>Clostridia</taxon>
        <taxon>Eubacteriales</taxon>
        <taxon>Eubacteriaceae</taxon>
        <taxon>Acetobacterium</taxon>
    </lineage>
</organism>
<dbReference type="Proteomes" id="UP000036873">
    <property type="component" value="Unassembled WGS sequence"/>
</dbReference>
<keyword evidence="2" id="KW-1185">Reference proteome</keyword>
<comment type="caution">
    <text evidence="1">The sequence shown here is derived from an EMBL/GenBank/DDBJ whole genome shotgun (WGS) entry which is preliminary data.</text>
</comment>
<evidence type="ECO:0000313" key="2">
    <source>
        <dbReference type="Proteomes" id="UP000036873"/>
    </source>
</evidence>